<sequence length="120" mass="13344">MDLGQSSKNRDTKIDNMLILQGEEGIFITSIHFSLYPRSFRSQRQHPAKKYVPSSISLVPTGHITVYGGVQIPILVSIVIPIPLNGPRRRSLKFLVTEVDQPKLVSKAFFGSESCFSSTP</sequence>
<dbReference type="AlphaFoldDB" id="A0A7R8CAQ9"/>
<name>A0A7R8CAQ9_LEPSM</name>
<accession>A0A7R8CAQ9</accession>
<protein>
    <submittedName>
        <fullName evidence="1">(salmon louse) hypothetical protein</fullName>
    </submittedName>
</protein>
<keyword evidence="2" id="KW-1185">Reference proteome</keyword>
<gene>
    <name evidence="1" type="ORF">LSAA_1409</name>
</gene>
<reference evidence="1" key="1">
    <citation type="submission" date="2021-02" db="EMBL/GenBank/DDBJ databases">
        <authorList>
            <person name="Bekaert M."/>
        </authorList>
    </citation>
    <scope>NUCLEOTIDE SEQUENCE</scope>
    <source>
        <strain evidence="1">IoA-00</strain>
    </source>
</reference>
<organism evidence="1 2">
    <name type="scientific">Lepeophtheirus salmonis</name>
    <name type="common">Salmon louse</name>
    <name type="synonym">Caligus salmonis</name>
    <dbReference type="NCBI Taxonomy" id="72036"/>
    <lineage>
        <taxon>Eukaryota</taxon>
        <taxon>Metazoa</taxon>
        <taxon>Ecdysozoa</taxon>
        <taxon>Arthropoda</taxon>
        <taxon>Crustacea</taxon>
        <taxon>Multicrustacea</taxon>
        <taxon>Hexanauplia</taxon>
        <taxon>Copepoda</taxon>
        <taxon>Siphonostomatoida</taxon>
        <taxon>Caligidae</taxon>
        <taxon>Lepeophtheirus</taxon>
    </lineage>
</organism>
<dbReference type="EMBL" id="HG994580">
    <property type="protein sequence ID" value="CAF2751207.1"/>
    <property type="molecule type" value="Genomic_DNA"/>
</dbReference>
<dbReference type="Proteomes" id="UP000675881">
    <property type="component" value="Chromosome 1"/>
</dbReference>
<evidence type="ECO:0000313" key="2">
    <source>
        <dbReference type="Proteomes" id="UP000675881"/>
    </source>
</evidence>
<proteinExistence type="predicted"/>
<evidence type="ECO:0000313" key="1">
    <source>
        <dbReference type="EMBL" id="CAF2751207.1"/>
    </source>
</evidence>